<dbReference type="OrthoDB" id="1732691at2759"/>
<dbReference type="RefSeq" id="XP_013239097.1">
    <property type="nucleotide sequence ID" value="XM_013383643.1"/>
</dbReference>
<dbReference type="Pfam" id="PF01063">
    <property type="entry name" value="Aminotran_4"/>
    <property type="match status" value="1"/>
</dbReference>
<sequence>MEDILKAQGNTVMQENPLSPLLVSITKRKIPKQKVPKEKLAFGGAFTDHMLVIDWVGPAISGKTDSLNQPIPSFSGWGQPRILPYGPLELSPSCNVFHYGVEVFEGMKAYKGKDRTIRLFRPLENMKRLLGSARRITLPEFDIMEMLEAIKKLVLLDSNWIPEGRGYSLYIRPTIISTQDTLGVGTTNRALAFAICSPVGPYYSTGFKAVSLKAETDFVRANYAPGIFPQLLANTEGFQQVLWMMGKDEMQVMEVGTMNLFCFWVNGEKGTLELVTPILDGTILPGITRSSIIELVKSMPKILGQGDSIYVVERPLYMREISMAVKDGRMREMFGSGTAAIISPIKSISWLNPATESHELLTLPLDPMDPSQESGPLARALLKTIYDIQYGDLQFKDWSVVIGNY</sequence>
<dbReference type="InterPro" id="IPR005786">
    <property type="entry name" value="B_amino_transII"/>
</dbReference>
<dbReference type="HOGENOM" id="CLU_031922_0_2_1"/>
<dbReference type="VEuPathDB" id="MicrosporidiaDB:DI09_148p30"/>
<evidence type="ECO:0000256" key="2">
    <source>
        <dbReference type="ARBA" id="ARBA00009320"/>
    </source>
</evidence>
<dbReference type="GeneID" id="25258452"/>
<dbReference type="GO" id="GO:0052654">
    <property type="term" value="F:L-leucine-2-oxoglutarate transaminase activity"/>
    <property type="evidence" value="ECO:0007669"/>
    <property type="project" value="RHEA"/>
</dbReference>
<dbReference type="GO" id="GO:0052656">
    <property type="term" value="F:L-isoleucine-2-oxoglutarate transaminase activity"/>
    <property type="evidence" value="ECO:0007669"/>
    <property type="project" value="RHEA"/>
</dbReference>
<comment type="catalytic activity">
    <reaction evidence="10">
        <text>L-valine + 2-oxoglutarate = 3-methyl-2-oxobutanoate + L-glutamate</text>
        <dbReference type="Rhea" id="RHEA:24813"/>
        <dbReference type="ChEBI" id="CHEBI:11851"/>
        <dbReference type="ChEBI" id="CHEBI:16810"/>
        <dbReference type="ChEBI" id="CHEBI:29985"/>
        <dbReference type="ChEBI" id="CHEBI:57762"/>
        <dbReference type="EC" id="2.6.1.42"/>
    </reaction>
</comment>
<evidence type="ECO:0000313" key="11">
    <source>
        <dbReference type="EMBL" id="KGG52661.1"/>
    </source>
</evidence>
<accession>A0A098VY06</accession>
<dbReference type="Gene3D" id="3.20.10.10">
    <property type="entry name" value="D-amino Acid Aminotransferase, subunit A, domain 2"/>
    <property type="match status" value="1"/>
</dbReference>
<evidence type="ECO:0000256" key="6">
    <source>
        <dbReference type="ARBA" id="ARBA00022898"/>
    </source>
</evidence>
<evidence type="ECO:0000313" key="12">
    <source>
        <dbReference type="Proteomes" id="UP000029725"/>
    </source>
</evidence>
<evidence type="ECO:0000256" key="10">
    <source>
        <dbReference type="RuleBase" id="RU004517"/>
    </source>
</evidence>
<dbReference type="AlphaFoldDB" id="A0A098VY06"/>
<comment type="cofactor">
    <cofactor evidence="1 9">
        <name>pyridoxal 5'-phosphate</name>
        <dbReference type="ChEBI" id="CHEBI:597326"/>
    </cofactor>
</comment>
<evidence type="ECO:0000256" key="3">
    <source>
        <dbReference type="ARBA" id="ARBA00022576"/>
    </source>
</evidence>
<dbReference type="PANTHER" id="PTHR11825">
    <property type="entry name" value="SUBGROUP IIII AMINOTRANSFERASE"/>
    <property type="match status" value="1"/>
</dbReference>
<keyword evidence="6 9" id="KW-0663">Pyridoxal phosphate</keyword>
<dbReference type="GO" id="GO:0005739">
    <property type="term" value="C:mitochondrion"/>
    <property type="evidence" value="ECO:0007669"/>
    <property type="project" value="TreeGrafter"/>
</dbReference>
<keyword evidence="7 10" id="KW-0100">Branched-chain amino acid biosynthesis</keyword>
<dbReference type="CDD" id="cd01557">
    <property type="entry name" value="BCAT_beta_family"/>
    <property type="match status" value="1"/>
</dbReference>
<comment type="catalytic activity">
    <reaction evidence="10">
        <text>L-isoleucine + 2-oxoglutarate = (S)-3-methyl-2-oxopentanoate + L-glutamate</text>
        <dbReference type="Rhea" id="RHEA:24801"/>
        <dbReference type="ChEBI" id="CHEBI:16810"/>
        <dbReference type="ChEBI" id="CHEBI:29985"/>
        <dbReference type="ChEBI" id="CHEBI:35146"/>
        <dbReference type="ChEBI" id="CHEBI:58045"/>
        <dbReference type="EC" id="2.6.1.42"/>
    </reaction>
</comment>
<evidence type="ECO:0000256" key="4">
    <source>
        <dbReference type="ARBA" id="ARBA00022605"/>
    </source>
</evidence>
<dbReference type="Gene3D" id="3.30.470.10">
    <property type="match status" value="1"/>
</dbReference>
<dbReference type="PROSITE" id="PS00770">
    <property type="entry name" value="AA_TRANSFER_CLASS_4"/>
    <property type="match status" value="1"/>
</dbReference>
<gene>
    <name evidence="11" type="ORF">DI09_148p30</name>
</gene>
<dbReference type="Proteomes" id="UP000029725">
    <property type="component" value="Unassembled WGS sequence"/>
</dbReference>
<comment type="similarity">
    <text evidence="2 8">Belongs to the class-IV pyridoxal-phosphate-dependent aminotransferase family.</text>
</comment>
<name>A0A098VY06_9MICR</name>
<dbReference type="GO" id="GO:0009099">
    <property type="term" value="P:L-valine biosynthetic process"/>
    <property type="evidence" value="ECO:0007669"/>
    <property type="project" value="TreeGrafter"/>
</dbReference>
<evidence type="ECO:0000256" key="1">
    <source>
        <dbReference type="ARBA" id="ARBA00001933"/>
    </source>
</evidence>
<dbReference type="GO" id="GO:0052655">
    <property type="term" value="F:L-valine-2-oxoglutarate transaminase activity"/>
    <property type="evidence" value="ECO:0007669"/>
    <property type="project" value="RHEA"/>
</dbReference>
<evidence type="ECO:0000256" key="9">
    <source>
        <dbReference type="RuleBase" id="RU004516"/>
    </source>
</evidence>
<dbReference type="EC" id="2.6.1.42" evidence="10"/>
<evidence type="ECO:0000256" key="7">
    <source>
        <dbReference type="ARBA" id="ARBA00023304"/>
    </source>
</evidence>
<dbReference type="PANTHER" id="PTHR11825:SF44">
    <property type="entry name" value="BRANCHED-CHAIN-AMINO-ACID AMINOTRANSFERASE"/>
    <property type="match status" value="1"/>
</dbReference>
<dbReference type="InterPro" id="IPR043131">
    <property type="entry name" value="BCAT-like_N"/>
</dbReference>
<dbReference type="InterPro" id="IPR001544">
    <property type="entry name" value="Aminotrans_IV"/>
</dbReference>
<keyword evidence="12" id="KW-1185">Reference proteome</keyword>
<dbReference type="InterPro" id="IPR043132">
    <property type="entry name" value="BCAT-like_C"/>
</dbReference>
<comment type="caution">
    <text evidence="11">The sequence shown here is derived from an EMBL/GenBank/DDBJ whole genome shotgun (WGS) entry which is preliminary data.</text>
</comment>
<dbReference type="PIRSF" id="PIRSF006468">
    <property type="entry name" value="BCAT1"/>
    <property type="match status" value="1"/>
</dbReference>
<comment type="catalytic activity">
    <reaction evidence="10">
        <text>L-leucine + 2-oxoglutarate = 4-methyl-2-oxopentanoate + L-glutamate</text>
        <dbReference type="Rhea" id="RHEA:18321"/>
        <dbReference type="ChEBI" id="CHEBI:16810"/>
        <dbReference type="ChEBI" id="CHEBI:17865"/>
        <dbReference type="ChEBI" id="CHEBI:29985"/>
        <dbReference type="ChEBI" id="CHEBI:57427"/>
        <dbReference type="EC" id="2.6.1.42"/>
    </reaction>
</comment>
<keyword evidence="3 10" id="KW-0032">Aminotransferase</keyword>
<dbReference type="InterPro" id="IPR036038">
    <property type="entry name" value="Aminotransferase-like"/>
</dbReference>
<dbReference type="EMBL" id="JMKJ01000053">
    <property type="protein sequence ID" value="KGG52661.1"/>
    <property type="molecule type" value="Genomic_DNA"/>
</dbReference>
<dbReference type="GO" id="GO:0009098">
    <property type="term" value="P:L-leucine biosynthetic process"/>
    <property type="evidence" value="ECO:0007669"/>
    <property type="project" value="TreeGrafter"/>
</dbReference>
<evidence type="ECO:0000256" key="5">
    <source>
        <dbReference type="ARBA" id="ARBA00022679"/>
    </source>
</evidence>
<keyword evidence="5 10" id="KW-0808">Transferase</keyword>
<reference evidence="11 12" key="1">
    <citation type="submission" date="2014-04" db="EMBL/GenBank/DDBJ databases">
        <title>A new species of microsporidia sheds light on the evolution of extreme parasitism.</title>
        <authorList>
            <person name="Haag K.L."/>
            <person name="James T.Y."/>
            <person name="Larsson R."/>
            <person name="Schaer T.M."/>
            <person name="Refardt D."/>
            <person name="Pombert J.-F."/>
            <person name="Ebert D."/>
        </authorList>
    </citation>
    <scope>NUCLEOTIDE SEQUENCE [LARGE SCALE GENOMIC DNA]</scope>
    <source>
        <strain evidence="11 12">UGP3</strain>
        <tissue evidence="11">Spores</tissue>
    </source>
</reference>
<keyword evidence="4 10" id="KW-0028">Amino-acid biosynthesis</keyword>
<proteinExistence type="inferred from homology"/>
<dbReference type="InterPro" id="IPR018300">
    <property type="entry name" value="Aminotrans_IV_CS"/>
</dbReference>
<evidence type="ECO:0000256" key="8">
    <source>
        <dbReference type="RuleBase" id="RU004106"/>
    </source>
</evidence>
<dbReference type="SUPFAM" id="SSF56752">
    <property type="entry name" value="D-aminoacid aminotransferase-like PLP-dependent enzymes"/>
    <property type="match status" value="1"/>
</dbReference>
<organism evidence="11 12">
    <name type="scientific">Mitosporidium daphniae</name>
    <dbReference type="NCBI Taxonomy" id="1485682"/>
    <lineage>
        <taxon>Eukaryota</taxon>
        <taxon>Fungi</taxon>
        <taxon>Fungi incertae sedis</taxon>
        <taxon>Microsporidia</taxon>
        <taxon>Mitosporidium</taxon>
    </lineage>
</organism>
<dbReference type="InterPro" id="IPR033939">
    <property type="entry name" value="BCAT_family"/>
</dbReference>
<protein>
    <recommendedName>
        <fullName evidence="10">Branched-chain-amino-acid aminotransferase</fullName>
        <ecNumber evidence="10">2.6.1.42</ecNumber>
    </recommendedName>
</protein>